<dbReference type="Pfam" id="PF02683">
    <property type="entry name" value="DsbD_TM"/>
    <property type="match status" value="1"/>
</dbReference>
<keyword evidence="9" id="KW-0732">Signal</keyword>
<accession>A0A315EXP6</accession>
<dbReference type="Gene3D" id="3.40.30.10">
    <property type="entry name" value="Glutaredoxin"/>
    <property type="match status" value="1"/>
</dbReference>
<dbReference type="PANTHER" id="PTHR32234">
    <property type="entry name" value="THIOL:DISULFIDE INTERCHANGE PROTEIN DSBD"/>
    <property type="match status" value="1"/>
</dbReference>
<evidence type="ECO:0000256" key="4">
    <source>
        <dbReference type="ARBA" id="ARBA00022989"/>
    </source>
</evidence>
<dbReference type="Pfam" id="PF11412">
    <property type="entry name" value="DsbD_N"/>
    <property type="match status" value="1"/>
</dbReference>
<feature type="signal peptide" evidence="9">
    <location>
        <begin position="1"/>
        <end position="22"/>
    </location>
</feature>
<dbReference type="GO" id="GO:0045454">
    <property type="term" value="P:cell redox homeostasis"/>
    <property type="evidence" value="ECO:0007669"/>
    <property type="project" value="TreeGrafter"/>
</dbReference>
<reference evidence="12 13" key="1">
    <citation type="submission" date="2017-04" db="EMBL/GenBank/DDBJ databases">
        <title>Unexpected and diverse lifestyles within the genus Limnohabitans.</title>
        <authorList>
            <person name="Kasalicky V."/>
            <person name="Mehrshad M."/>
            <person name="Andrei S.-A."/>
            <person name="Salcher M."/>
            <person name="Kratochvilova H."/>
            <person name="Simek K."/>
            <person name="Ghai R."/>
        </authorList>
    </citation>
    <scope>NUCLEOTIDE SEQUENCE [LARGE SCALE GENOMIC DNA]</scope>
    <source>
        <strain evidence="12 13">MWH-C5</strain>
    </source>
</reference>
<evidence type="ECO:0000256" key="6">
    <source>
        <dbReference type="ARBA" id="ARBA00023284"/>
    </source>
</evidence>
<evidence type="ECO:0000256" key="2">
    <source>
        <dbReference type="ARBA" id="ARBA00022692"/>
    </source>
</evidence>
<keyword evidence="3" id="KW-0201">Cytochrome c-type biogenesis</keyword>
<dbReference type="InterPro" id="IPR017937">
    <property type="entry name" value="Thioredoxin_CS"/>
</dbReference>
<keyword evidence="5 8" id="KW-0472">Membrane</keyword>
<feature type="chain" id="PRO_5016295605" evidence="9">
    <location>
        <begin position="23"/>
        <end position="754"/>
    </location>
</feature>
<gene>
    <name evidence="12" type="ORF">B9Z44_05655</name>
</gene>
<keyword evidence="13" id="KW-1185">Reference proteome</keyword>
<dbReference type="PANTHER" id="PTHR32234:SF3">
    <property type="entry name" value="SUPPRESSION OF COPPER SENSITIVITY PROTEIN"/>
    <property type="match status" value="1"/>
</dbReference>
<dbReference type="InterPro" id="IPR003834">
    <property type="entry name" value="Cyt_c_assmbl_TM_dom"/>
</dbReference>
<keyword evidence="6" id="KW-0676">Redox-active center</keyword>
<dbReference type="InterPro" id="IPR035671">
    <property type="entry name" value="DsbD_gamma"/>
</dbReference>
<feature type="transmembrane region" description="Helical" evidence="8">
    <location>
        <begin position="321"/>
        <end position="349"/>
    </location>
</feature>
<keyword evidence="2 8" id="KW-0812">Transmembrane</keyword>
<dbReference type="InterPro" id="IPR028250">
    <property type="entry name" value="DsbDN"/>
</dbReference>
<feature type="compositionally biased region" description="Polar residues" evidence="7">
    <location>
        <begin position="734"/>
        <end position="754"/>
    </location>
</feature>
<feature type="domain" description="Thiol:disulfide interchange protein DsbD N-terminal" evidence="11">
    <location>
        <begin position="49"/>
        <end position="159"/>
    </location>
</feature>
<dbReference type="Proteomes" id="UP000251341">
    <property type="component" value="Unassembled WGS sequence"/>
</dbReference>
<evidence type="ECO:0000256" key="3">
    <source>
        <dbReference type="ARBA" id="ARBA00022748"/>
    </source>
</evidence>
<feature type="transmembrane region" description="Helical" evidence="8">
    <location>
        <begin position="575"/>
        <end position="592"/>
    </location>
</feature>
<feature type="region of interest" description="Disordered" evidence="7">
    <location>
        <begin position="727"/>
        <end position="754"/>
    </location>
</feature>
<dbReference type="GO" id="GO:0016020">
    <property type="term" value="C:membrane"/>
    <property type="evidence" value="ECO:0007669"/>
    <property type="project" value="UniProtKB-SubCell"/>
</dbReference>
<feature type="transmembrane region" description="Helical" evidence="8">
    <location>
        <begin position="546"/>
        <end position="566"/>
    </location>
</feature>
<dbReference type="GO" id="GO:0017004">
    <property type="term" value="P:cytochrome complex assembly"/>
    <property type="evidence" value="ECO:0007669"/>
    <property type="project" value="UniProtKB-KW"/>
</dbReference>
<dbReference type="AlphaFoldDB" id="A0A315EXP6"/>
<evidence type="ECO:0000259" key="10">
    <source>
        <dbReference type="Pfam" id="PF02683"/>
    </source>
</evidence>
<dbReference type="InterPro" id="IPR036249">
    <property type="entry name" value="Thioredoxin-like_sf"/>
</dbReference>
<dbReference type="EMBL" id="NESP01000001">
    <property type="protein sequence ID" value="PUE60744.1"/>
    <property type="molecule type" value="Genomic_DNA"/>
</dbReference>
<protein>
    <submittedName>
        <fullName evidence="12">Protein-disulfide reductase</fullName>
    </submittedName>
</protein>
<evidence type="ECO:0000313" key="12">
    <source>
        <dbReference type="EMBL" id="PUE60744.1"/>
    </source>
</evidence>
<feature type="transmembrane region" description="Helical" evidence="8">
    <location>
        <begin position="519"/>
        <end position="540"/>
    </location>
</feature>
<sequence>MLAKAFGVLLWGACAFTLPSNAQTLASAVVSTPQLRAELVVHAPQGVQAGQPMWVGLQLTHQPEWHTYWRNPGDSGLPTQLELNLPAGITAGEVQWPLPQKLKAGSLTNYGFDKTVLLAVPLTVSTQFKPNATQTLDIQLHANWLVCRLECIPQEGDFALRIPVNSSFAPHATAFSALLAEQAKALPGVKATTRFEAQRLTLQISGLPTSLHGKTLRVFPDTAELVASATEQHPRASQSWQGDVWTAQLPLSNLRMTEPKQMGFLLIADEGAKRQGFVVSAPVTHAWPAVSDLPADSATVTNTTSHASAIGNETMLGSDGFLGFALALLGAFVGGLILNLMPCVLPVLAIKLLGFAQHSHAHRAHRVAGLAYTAGVVLSFLALGAGVLALRAAGEQLGWGFQLQSPVVVSVLAALFTLIALNLLGLFEFGQILPSRVASFQYKHPVMDAALSGVLAVAVASPCTAPFMGASLGLAMTLPTWQALTIFMAMGLGLAAPYLLASFVPAVARLLPHPGPWMVTLRQLLAFPLLATVVWLLWVLGQQTSLDAAMFALGGLLLLTALMWALKQHGPASRVLSGLLAAALVWGALTFAEDLKAPTSSPSTPTLPSTAQTQGAVWQPWSDAAVAQSLAQSRPVFVDFTAAWCVTCQINKKSTLSNSDVLADVAAHQVTLMRADWTRRDPAITAALTALGRSGVPVYVLHAPGKAPLVLSELLSVRQMREALATLPAAESPAPTTDFAQQPPTNGASTLTRK</sequence>
<dbReference type="CDD" id="cd02953">
    <property type="entry name" value="DsbDgamma"/>
    <property type="match status" value="1"/>
</dbReference>
<dbReference type="PROSITE" id="PS00194">
    <property type="entry name" value="THIOREDOXIN_1"/>
    <property type="match status" value="1"/>
</dbReference>
<feature type="domain" description="Cytochrome C biogenesis protein transmembrane" evidence="10">
    <location>
        <begin position="326"/>
        <end position="537"/>
    </location>
</feature>
<feature type="transmembrane region" description="Helical" evidence="8">
    <location>
        <begin position="450"/>
        <end position="475"/>
    </location>
</feature>
<feature type="transmembrane region" description="Helical" evidence="8">
    <location>
        <begin position="406"/>
        <end position="429"/>
    </location>
</feature>
<dbReference type="SUPFAM" id="SSF52833">
    <property type="entry name" value="Thioredoxin-like"/>
    <property type="match status" value="1"/>
</dbReference>
<organism evidence="12 13">
    <name type="scientific">Limnohabitans curvus</name>
    <dbReference type="NCBI Taxonomy" id="323423"/>
    <lineage>
        <taxon>Bacteria</taxon>
        <taxon>Pseudomonadati</taxon>
        <taxon>Pseudomonadota</taxon>
        <taxon>Betaproteobacteria</taxon>
        <taxon>Burkholderiales</taxon>
        <taxon>Comamonadaceae</taxon>
        <taxon>Limnohabitans</taxon>
    </lineage>
</organism>
<dbReference type="Pfam" id="PF13899">
    <property type="entry name" value="Thioredoxin_7"/>
    <property type="match status" value="1"/>
</dbReference>
<evidence type="ECO:0000256" key="9">
    <source>
        <dbReference type="SAM" id="SignalP"/>
    </source>
</evidence>
<evidence type="ECO:0000256" key="5">
    <source>
        <dbReference type="ARBA" id="ARBA00023136"/>
    </source>
</evidence>
<proteinExistence type="predicted"/>
<name>A0A315EXP6_9BURK</name>
<evidence type="ECO:0000259" key="11">
    <source>
        <dbReference type="Pfam" id="PF11412"/>
    </source>
</evidence>
<evidence type="ECO:0000256" key="7">
    <source>
        <dbReference type="SAM" id="MobiDB-lite"/>
    </source>
</evidence>
<evidence type="ECO:0000256" key="8">
    <source>
        <dbReference type="SAM" id="Phobius"/>
    </source>
</evidence>
<comment type="caution">
    <text evidence="12">The sequence shown here is derived from an EMBL/GenBank/DDBJ whole genome shotgun (WGS) entry which is preliminary data.</text>
</comment>
<evidence type="ECO:0000313" key="13">
    <source>
        <dbReference type="Proteomes" id="UP000251341"/>
    </source>
</evidence>
<feature type="transmembrane region" description="Helical" evidence="8">
    <location>
        <begin position="370"/>
        <end position="394"/>
    </location>
</feature>
<comment type="subcellular location">
    <subcellularLocation>
        <location evidence="1">Membrane</location>
        <topology evidence="1">Multi-pass membrane protein</topology>
    </subcellularLocation>
</comment>
<dbReference type="GO" id="GO:0015035">
    <property type="term" value="F:protein-disulfide reductase activity"/>
    <property type="evidence" value="ECO:0007669"/>
    <property type="project" value="TreeGrafter"/>
</dbReference>
<evidence type="ECO:0000256" key="1">
    <source>
        <dbReference type="ARBA" id="ARBA00004141"/>
    </source>
</evidence>
<feature type="transmembrane region" description="Helical" evidence="8">
    <location>
        <begin position="481"/>
        <end position="507"/>
    </location>
</feature>
<keyword evidence="4 8" id="KW-1133">Transmembrane helix</keyword>